<organism evidence="2 3">
    <name type="scientific">Aphis craccivora</name>
    <name type="common">Cowpea aphid</name>
    <dbReference type="NCBI Taxonomy" id="307492"/>
    <lineage>
        <taxon>Eukaryota</taxon>
        <taxon>Metazoa</taxon>
        <taxon>Ecdysozoa</taxon>
        <taxon>Arthropoda</taxon>
        <taxon>Hexapoda</taxon>
        <taxon>Insecta</taxon>
        <taxon>Pterygota</taxon>
        <taxon>Neoptera</taxon>
        <taxon>Paraneoptera</taxon>
        <taxon>Hemiptera</taxon>
        <taxon>Sternorrhyncha</taxon>
        <taxon>Aphidomorpha</taxon>
        <taxon>Aphidoidea</taxon>
        <taxon>Aphididae</taxon>
        <taxon>Aphidini</taxon>
        <taxon>Aphis</taxon>
        <taxon>Aphis</taxon>
    </lineage>
</organism>
<evidence type="ECO:0000259" key="1">
    <source>
        <dbReference type="PROSITE" id="PS50835"/>
    </source>
</evidence>
<name>A0A6G0ZQ63_APHCR</name>
<dbReference type="PANTHER" id="PTHR23279">
    <property type="entry name" value="DEFECTIVE PROBOSCIS EXTENSION RESPONSE DPR -RELATED"/>
    <property type="match status" value="1"/>
</dbReference>
<dbReference type="InterPro" id="IPR007110">
    <property type="entry name" value="Ig-like_dom"/>
</dbReference>
<reference evidence="2 3" key="1">
    <citation type="submission" date="2019-08" db="EMBL/GenBank/DDBJ databases">
        <title>Whole genome of Aphis craccivora.</title>
        <authorList>
            <person name="Voronova N.V."/>
            <person name="Shulinski R.S."/>
            <person name="Bandarenka Y.V."/>
            <person name="Zhorov D.G."/>
            <person name="Warner D."/>
        </authorList>
    </citation>
    <scope>NUCLEOTIDE SEQUENCE [LARGE SCALE GENOMIC DNA]</scope>
    <source>
        <strain evidence="2">180601</strain>
        <tissue evidence="2">Whole Body</tissue>
    </source>
</reference>
<evidence type="ECO:0000313" key="3">
    <source>
        <dbReference type="Proteomes" id="UP000478052"/>
    </source>
</evidence>
<comment type="caution">
    <text evidence="2">The sequence shown here is derived from an EMBL/GenBank/DDBJ whole genome shotgun (WGS) entry which is preliminary data.</text>
</comment>
<accession>A0A6G0ZQ63</accession>
<dbReference type="PANTHER" id="PTHR23279:SF46">
    <property type="entry name" value="DEFECTIVE PROBOSCIS EXTENSION RESPONSE 10, ISOFORM A-RELATED"/>
    <property type="match status" value="1"/>
</dbReference>
<dbReference type="AlphaFoldDB" id="A0A6G0ZQ63"/>
<dbReference type="EMBL" id="VUJU01000035">
    <property type="protein sequence ID" value="KAF0773722.1"/>
    <property type="molecule type" value="Genomic_DNA"/>
</dbReference>
<dbReference type="GO" id="GO:0050808">
    <property type="term" value="P:synapse organization"/>
    <property type="evidence" value="ECO:0007669"/>
    <property type="project" value="TreeGrafter"/>
</dbReference>
<dbReference type="Proteomes" id="UP000478052">
    <property type="component" value="Unassembled WGS sequence"/>
</dbReference>
<keyword evidence="3" id="KW-1185">Reference proteome</keyword>
<dbReference type="InterPro" id="IPR037448">
    <property type="entry name" value="Zig-8"/>
</dbReference>
<feature type="domain" description="Ig-like" evidence="1">
    <location>
        <begin position="106"/>
        <end position="143"/>
    </location>
</feature>
<dbReference type="PROSITE" id="PS50835">
    <property type="entry name" value="IG_LIKE"/>
    <property type="match status" value="1"/>
</dbReference>
<evidence type="ECO:0000313" key="2">
    <source>
        <dbReference type="EMBL" id="KAF0773722.1"/>
    </source>
</evidence>
<sequence length="181" mass="20554">MCAGVCLVKKLINPAVLSNTYTLYAEGKINSFHQSEFKRTSNSQSLFKGFNIVILKNKNHPWSLVICEIAVKKTIFIIFLTNITYYGFPLKHVVLIKLKTCVWSLPSASISGGPDIHVNEGSTINLTCIVKFSPEPPSYIFWYHYDELSEECIDFAMMSVKVKIENSRYFLKITTQPISSE</sequence>
<dbReference type="OrthoDB" id="5969816at2759"/>
<gene>
    <name evidence="2" type="ORF">FWK35_00006498</name>
</gene>
<dbReference type="SUPFAM" id="SSF48726">
    <property type="entry name" value="Immunoglobulin"/>
    <property type="match status" value="1"/>
</dbReference>
<proteinExistence type="predicted"/>
<dbReference type="GO" id="GO:0032589">
    <property type="term" value="C:neuron projection membrane"/>
    <property type="evidence" value="ECO:0007669"/>
    <property type="project" value="TreeGrafter"/>
</dbReference>
<dbReference type="InterPro" id="IPR036179">
    <property type="entry name" value="Ig-like_dom_sf"/>
</dbReference>
<protein>
    <submittedName>
        <fullName evidence="2">Neurotrimin-like isoform X2</fullName>
    </submittedName>
</protein>